<organism evidence="2 3">
    <name type="scientific">Pipistrellus nathusii</name>
    <name type="common">Nathusius' pipistrelle</name>
    <dbReference type="NCBI Taxonomy" id="59473"/>
    <lineage>
        <taxon>Eukaryota</taxon>
        <taxon>Metazoa</taxon>
        <taxon>Chordata</taxon>
        <taxon>Craniata</taxon>
        <taxon>Vertebrata</taxon>
        <taxon>Euteleostomi</taxon>
        <taxon>Mammalia</taxon>
        <taxon>Eutheria</taxon>
        <taxon>Laurasiatheria</taxon>
        <taxon>Chiroptera</taxon>
        <taxon>Yangochiroptera</taxon>
        <taxon>Vespertilionidae</taxon>
        <taxon>Pipistrellus</taxon>
    </lineage>
</organism>
<proteinExistence type="predicted"/>
<dbReference type="EMBL" id="OY882867">
    <property type="protein sequence ID" value="CAK6433554.1"/>
    <property type="molecule type" value="Genomic_DNA"/>
</dbReference>
<accession>A0ABN9ZA33</accession>
<evidence type="ECO:0000313" key="2">
    <source>
        <dbReference type="EMBL" id="CAK6433554.1"/>
    </source>
</evidence>
<gene>
    <name evidence="2" type="ORF">MPIPNATIZW_LOCUS1860</name>
</gene>
<protein>
    <submittedName>
        <fullName evidence="2">Uncharacterized protein</fullName>
    </submittedName>
</protein>
<feature type="compositionally biased region" description="Polar residues" evidence="1">
    <location>
        <begin position="118"/>
        <end position="131"/>
    </location>
</feature>
<feature type="region of interest" description="Disordered" evidence="1">
    <location>
        <begin position="67"/>
        <end position="131"/>
    </location>
</feature>
<reference evidence="2" key="1">
    <citation type="submission" date="2023-12" db="EMBL/GenBank/DDBJ databases">
        <authorList>
            <person name="Brown T."/>
        </authorList>
    </citation>
    <scope>NUCLEOTIDE SEQUENCE</scope>
</reference>
<evidence type="ECO:0000256" key="1">
    <source>
        <dbReference type="SAM" id="MobiDB-lite"/>
    </source>
</evidence>
<evidence type="ECO:0000313" key="3">
    <source>
        <dbReference type="Proteomes" id="UP001314169"/>
    </source>
</evidence>
<keyword evidence="3" id="KW-1185">Reference proteome</keyword>
<dbReference type="Proteomes" id="UP001314169">
    <property type="component" value="Chromosome 10"/>
</dbReference>
<sequence length="131" mass="13991">MCLGRRSPLWPLARGNVLELPRREETRAGYSPGERCSLLPAPRHSVRSQEGLPLGLCFPTSCVRSVPGATPHPRCSRPHRQWEAAGGGGEVAPRKSGLPKPGTRGPLSARGREALTVDRSTGSALDQSLGH</sequence>
<name>A0ABN9ZA33_PIPNA</name>